<dbReference type="EMBL" id="LANU01000002">
    <property type="protein sequence ID" value="KJV65608.1"/>
    <property type="molecule type" value="Genomic_DNA"/>
</dbReference>
<feature type="compositionally biased region" description="Polar residues" evidence="1">
    <location>
        <begin position="60"/>
        <end position="71"/>
    </location>
</feature>
<dbReference type="Proteomes" id="UP000033546">
    <property type="component" value="Unassembled WGS sequence"/>
</dbReference>
<organism evidence="2 3">
    <name type="scientific">Ehrlichia cf. muris str. EmCRT</name>
    <dbReference type="NCBI Taxonomy" id="1359167"/>
    <lineage>
        <taxon>Bacteria</taxon>
        <taxon>Pseudomonadati</taxon>
        <taxon>Pseudomonadota</taxon>
        <taxon>Alphaproteobacteria</taxon>
        <taxon>Rickettsiales</taxon>
        <taxon>Anaplasmataceae</taxon>
        <taxon>Ehrlichia</taxon>
    </lineage>
</organism>
<name>A0A0F3NC14_9RICK</name>
<feature type="region of interest" description="Disordered" evidence="1">
    <location>
        <begin position="60"/>
        <end position="83"/>
    </location>
</feature>
<accession>A0A0F3NC14</accession>
<dbReference type="RefSeq" id="WP_045804879.1">
    <property type="nucleotide sequence ID" value="NZ_LANU01000002.1"/>
</dbReference>
<evidence type="ECO:0000313" key="3">
    <source>
        <dbReference type="Proteomes" id="UP000033546"/>
    </source>
</evidence>
<evidence type="ECO:0000313" key="2">
    <source>
        <dbReference type="EMBL" id="KJV65608.1"/>
    </source>
</evidence>
<protein>
    <submittedName>
        <fullName evidence="2">Putative lipoprotein</fullName>
    </submittedName>
</protein>
<evidence type="ECO:0000256" key="1">
    <source>
        <dbReference type="SAM" id="MobiDB-lite"/>
    </source>
</evidence>
<reference evidence="2 3" key="1">
    <citation type="submission" date="2015-02" db="EMBL/GenBank/DDBJ databases">
        <title>Genome Sequencing of Rickettsiales.</title>
        <authorList>
            <person name="Daugherty S.C."/>
            <person name="Su Q."/>
            <person name="Abolude K."/>
            <person name="Beier-Sexton M."/>
            <person name="Carlyon J.A."/>
            <person name="Carter R."/>
            <person name="Day N.P."/>
            <person name="Dumler S.J."/>
            <person name="Dyachenko V."/>
            <person name="Godinez A."/>
            <person name="Kurtti T.J."/>
            <person name="Lichay M."/>
            <person name="Mullins K.E."/>
            <person name="Ott S."/>
            <person name="Pappas-Brown V."/>
            <person name="Paris D.H."/>
            <person name="Patel P."/>
            <person name="Richards A.L."/>
            <person name="Sadzewicz L."/>
            <person name="Sears K."/>
            <person name="Seidman D."/>
            <person name="Sengamalay N."/>
            <person name="Stenos J."/>
            <person name="Tallon L.J."/>
            <person name="Vincent G."/>
            <person name="Fraser C.M."/>
            <person name="Munderloh U."/>
            <person name="Dunning-Hotopp J.C."/>
        </authorList>
    </citation>
    <scope>NUCLEOTIDE SEQUENCE [LARGE SCALE GENOMIC DNA]</scope>
    <source>
        <strain evidence="2 3">EmCRT</strain>
    </source>
</reference>
<dbReference type="PATRIC" id="fig|1359167.3.peg.540"/>
<gene>
    <name evidence="2" type="ORF">EMUCRT_0553</name>
</gene>
<dbReference type="AlphaFoldDB" id="A0A0F3NC14"/>
<proteinExistence type="predicted"/>
<keyword evidence="2" id="KW-0449">Lipoprotein</keyword>
<sequence length="111" mass="12395">MYLLGICVILAILLHAGSIVYVRCQQKNEDKVSRARKSTLSLKNPTPDRPRVLSQHIQYVNETSDHPSPTTEQEKLLEASDQAAQNKPDIIITSAEVQSTNSTCNISQYKN</sequence>
<comment type="caution">
    <text evidence="2">The sequence shown here is derived from an EMBL/GenBank/DDBJ whole genome shotgun (WGS) entry which is preliminary data.</text>
</comment>